<keyword evidence="1" id="KW-1133">Transmembrane helix</keyword>
<keyword evidence="1" id="KW-0812">Transmembrane</keyword>
<evidence type="ECO:0008006" key="4">
    <source>
        <dbReference type="Google" id="ProtNLM"/>
    </source>
</evidence>
<feature type="transmembrane region" description="Helical" evidence="1">
    <location>
        <begin position="88"/>
        <end position="107"/>
    </location>
</feature>
<keyword evidence="1" id="KW-0472">Membrane</keyword>
<keyword evidence="3" id="KW-1185">Reference proteome</keyword>
<name>A0A3D9C0U7_9FLAO</name>
<feature type="transmembrane region" description="Helical" evidence="1">
    <location>
        <begin position="64"/>
        <end position="82"/>
    </location>
</feature>
<organism evidence="2 3">
    <name type="scientific">Chryseobacterium pennae</name>
    <dbReference type="NCBI Taxonomy" id="2258962"/>
    <lineage>
        <taxon>Bacteria</taxon>
        <taxon>Pseudomonadati</taxon>
        <taxon>Bacteroidota</taxon>
        <taxon>Flavobacteriia</taxon>
        <taxon>Flavobacteriales</taxon>
        <taxon>Weeksellaceae</taxon>
        <taxon>Chryseobacterium group</taxon>
        <taxon>Chryseobacterium</taxon>
    </lineage>
</organism>
<dbReference type="EMBL" id="QNVT01000051">
    <property type="protein sequence ID" value="REC59101.1"/>
    <property type="molecule type" value="Genomic_DNA"/>
</dbReference>
<reference evidence="3" key="1">
    <citation type="submission" date="2018-06" db="EMBL/GenBank/DDBJ databases">
        <authorList>
            <person name="Lum Nde A."/>
            <person name="Hugo C."/>
        </authorList>
    </citation>
    <scope>NUCLEOTIDE SEQUENCE [LARGE SCALE GENOMIC DNA]</scope>
    <source>
        <strain evidence="3">1_F178</strain>
    </source>
</reference>
<dbReference type="AlphaFoldDB" id="A0A3D9C0U7"/>
<gene>
    <name evidence="2" type="ORF">DRF65_27740</name>
</gene>
<proteinExistence type="predicted"/>
<evidence type="ECO:0000256" key="1">
    <source>
        <dbReference type="SAM" id="Phobius"/>
    </source>
</evidence>
<accession>A0A3D9C0U7</accession>
<dbReference type="Proteomes" id="UP000256686">
    <property type="component" value="Unassembled WGS sequence"/>
</dbReference>
<sequence>MKGYIEDGAWLSCSFDLAGTPKQLKRHLDKEDNKVQYSNGKRLLTVADKNTSECFKCKLAAKKWGGLLSLVGGIVVGVALVFSGPVGWIALGALAVVAIGTTIAVFAHDCADPQSGGNWINFHQTTFIKGKEAILYNKSILECKDLGLLIASETEAQAQTVSDKMKWQARGELGLQILSNSLIGFVTGYGMFDRTPQGLDMDLSTGPLAVASYIHTDFVHPEYSWQQSTLVGLGYTSANFGLGSVHRINRMPDWSKNLGTEISLQDLGVAALTTGIGAGSDYLEGELANSSNSIVQELSASVSGISGKKIVSSNY</sequence>
<dbReference type="RefSeq" id="WP_115973948.1">
    <property type="nucleotide sequence ID" value="NZ_QNVT01000051.1"/>
</dbReference>
<comment type="caution">
    <text evidence="2">The sequence shown here is derived from an EMBL/GenBank/DDBJ whole genome shotgun (WGS) entry which is preliminary data.</text>
</comment>
<evidence type="ECO:0000313" key="2">
    <source>
        <dbReference type="EMBL" id="REC59101.1"/>
    </source>
</evidence>
<protein>
    <recommendedName>
        <fullName evidence="4">DUF4280 domain-containing protein</fullName>
    </recommendedName>
</protein>
<evidence type="ECO:0000313" key="3">
    <source>
        <dbReference type="Proteomes" id="UP000256686"/>
    </source>
</evidence>